<dbReference type="Proteomes" id="UP000565579">
    <property type="component" value="Unassembled WGS sequence"/>
</dbReference>
<evidence type="ECO:0000313" key="5">
    <source>
        <dbReference type="Proteomes" id="UP000565579"/>
    </source>
</evidence>
<organism evidence="4 5">
    <name type="scientific">Nonomuraea rubra</name>
    <dbReference type="NCBI Taxonomy" id="46180"/>
    <lineage>
        <taxon>Bacteria</taxon>
        <taxon>Bacillati</taxon>
        <taxon>Actinomycetota</taxon>
        <taxon>Actinomycetes</taxon>
        <taxon>Streptosporangiales</taxon>
        <taxon>Streptosporangiaceae</taxon>
        <taxon>Nonomuraea</taxon>
    </lineage>
</organism>
<dbReference type="GO" id="GO:0016787">
    <property type="term" value="F:hydrolase activity"/>
    <property type="evidence" value="ECO:0007669"/>
    <property type="project" value="UniProtKB-KW"/>
</dbReference>
<dbReference type="CDD" id="cd05829">
    <property type="entry name" value="Sortase_F"/>
    <property type="match status" value="1"/>
</dbReference>
<protein>
    <recommendedName>
        <fullName evidence="6">Class F sortase</fullName>
    </recommendedName>
</protein>
<keyword evidence="5" id="KW-1185">Reference proteome</keyword>
<name>A0A7X0NKU1_9ACTN</name>
<feature type="chain" id="PRO_5031519010" description="Class F sortase" evidence="3">
    <location>
        <begin position="20"/>
        <end position="235"/>
    </location>
</feature>
<gene>
    <name evidence="4" type="ORF">HD593_000078</name>
</gene>
<keyword evidence="1" id="KW-0378">Hydrolase</keyword>
<feature type="region of interest" description="Disordered" evidence="2">
    <location>
        <begin position="28"/>
        <end position="47"/>
    </location>
</feature>
<dbReference type="Gene3D" id="2.40.260.10">
    <property type="entry name" value="Sortase"/>
    <property type="match status" value="1"/>
</dbReference>
<dbReference type="RefSeq" id="WP_281402438.1">
    <property type="nucleotide sequence ID" value="NZ_BAAAXY010000314.1"/>
</dbReference>
<evidence type="ECO:0000313" key="4">
    <source>
        <dbReference type="EMBL" id="MBB6545283.1"/>
    </source>
</evidence>
<proteinExistence type="predicted"/>
<dbReference type="InterPro" id="IPR005754">
    <property type="entry name" value="Sortase"/>
</dbReference>
<accession>A0A7X0NKU1</accession>
<evidence type="ECO:0008006" key="6">
    <source>
        <dbReference type="Google" id="ProtNLM"/>
    </source>
</evidence>
<dbReference type="InterPro" id="IPR023365">
    <property type="entry name" value="Sortase_dom-sf"/>
</dbReference>
<evidence type="ECO:0000256" key="2">
    <source>
        <dbReference type="SAM" id="MobiDB-lite"/>
    </source>
</evidence>
<reference evidence="4 5" key="1">
    <citation type="submission" date="2020-08" db="EMBL/GenBank/DDBJ databases">
        <title>Sequencing the genomes of 1000 actinobacteria strains.</title>
        <authorList>
            <person name="Klenk H.-P."/>
        </authorList>
    </citation>
    <scope>NUCLEOTIDE SEQUENCE [LARGE SCALE GENOMIC DNA]</scope>
    <source>
        <strain evidence="4 5">DSM 43768</strain>
    </source>
</reference>
<comment type="caution">
    <text evidence="4">The sequence shown here is derived from an EMBL/GenBank/DDBJ whole genome shotgun (WGS) entry which is preliminary data.</text>
</comment>
<sequence length="235" mass="24195">MRTKLAAVSCLMVTATACATGNATTATQPEAASAPSGSFHGSAGVPGGRDQVGAGVASRAGFEGVGAAGGAGYGGAGAASRAWSAGGSAGDVADPVRLRIPAIRLSTRVIPLRLDAKGHLVAPTRFDRVGWNRSGPEPGEKGVAVIAGHVDSATGPAVFYRLRQLRKGDRIHVDRADGSTVTFTVGRLARYPKSRIPDKEVYGPAPGAQLRLITCGGTFDRTRRSYRDNVIVFAR</sequence>
<dbReference type="InterPro" id="IPR042001">
    <property type="entry name" value="Sortase_F"/>
</dbReference>
<evidence type="ECO:0000256" key="1">
    <source>
        <dbReference type="ARBA" id="ARBA00022801"/>
    </source>
</evidence>
<feature type="signal peptide" evidence="3">
    <location>
        <begin position="1"/>
        <end position="19"/>
    </location>
</feature>
<dbReference type="EMBL" id="JACHMI010000001">
    <property type="protein sequence ID" value="MBB6545283.1"/>
    <property type="molecule type" value="Genomic_DNA"/>
</dbReference>
<dbReference type="AlphaFoldDB" id="A0A7X0NKU1"/>
<dbReference type="PROSITE" id="PS51257">
    <property type="entry name" value="PROKAR_LIPOPROTEIN"/>
    <property type="match status" value="1"/>
</dbReference>
<dbReference type="NCBIfam" id="NF033748">
    <property type="entry name" value="class_F_sortase"/>
    <property type="match status" value="1"/>
</dbReference>
<dbReference type="Pfam" id="PF04203">
    <property type="entry name" value="Sortase"/>
    <property type="match status" value="1"/>
</dbReference>
<evidence type="ECO:0000256" key="3">
    <source>
        <dbReference type="SAM" id="SignalP"/>
    </source>
</evidence>
<keyword evidence="3" id="KW-0732">Signal</keyword>
<dbReference type="SUPFAM" id="SSF63817">
    <property type="entry name" value="Sortase"/>
    <property type="match status" value="1"/>
</dbReference>